<reference evidence="2 3" key="1">
    <citation type="submission" date="2016-05" db="EMBL/GenBank/DDBJ databases">
        <authorList>
            <person name="Lavstsen T."/>
            <person name="Jespersen J.S."/>
        </authorList>
    </citation>
    <scope>NUCLEOTIDE SEQUENCE [LARGE SCALE GENOMIC DNA]</scope>
    <source>
        <strain evidence="2 3">B7-9</strain>
    </source>
</reference>
<proteinExistence type="predicted"/>
<evidence type="ECO:0000313" key="2">
    <source>
        <dbReference type="EMBL" id="PDV98729.1"/>
    </source>
</evidence>
<dbReference type="Proteomes" id="UP000220922">
    <property type="component" value="Unassembled WGS sequence"/>
</dbReference>
<dbReference type="EMBL" id="LYXE01000090">
    <property type="protein sequence ID" value="PDV98729.1"/>
    <property type="molecule type" value="Genomic_DNA"/>
</dbReference>
<dbReference type="OrthoDB" id="164511at2"/>
<protein>
    <submittedName>
        <fullName evidence="2">Uncharacterized protein</fullName>
    </submittedName>
</protein>
<feature type="region of interest" description="Disordered" evidence="1">
    <location>
        <begin position="98"/>
        <end position="129"/>
    </location>
</feature>
<name>A0A2H3KL61_9CHLR</name>
<organism evidence="2 3">
    <name type="scientific">Candidatus Chloroploca asiatica</name>
    <dbReference type="NCBI Taxonomy" id="1506545"/>
    <lineage>
        <taxon>Bacteria</taxon>
        <taxon>Bacillati</taxon>
        <taxon>Chloroflexota</taxon>
        <taxon>Chloroflexia</taxon>
        <taxon>Chloroflexales</taxon>
        <taxon>Chloroflexineae</taxon>
        <taxon>Oscillochloridaceae</taxon>
        <taxon>Candidatus Chloroploca</taxon>
    </lineage>
</organism>
<gene>
    <name evidence="2" type="ORF">A9Q02_01980</name>
</gene>
<keyword evidence="3" id="KW-1185">Reference proteome</keyword>
<dbReference type="AlphaFoldDB" id="A0A2H3KL61"/>
<accession>A0A2H3KL61</accession>
<evidence type="ECO:0000313" key="3">
    <source>
        <dbReference type="Proteomes" id="UP000220922"/>
    </source>
</evidence>
<sequence>MEQPNYEDVRWDHGAAGAAIFALRYAADTIERTIGDCTKLGIDACQVWLGSHRSFFDHQRHTQNLDAGQLAGDCRDAANRLARADAEAYDEQVRRVRDRAEWERQEREREEEEARERERERQRQLAKKP</sequence>
<feature type="compositionally biased region" description="Basic and acidic residues" evidence="1">
    <location>
        <begin position="98"/>
        <end position="123"/>
    </location>
</feature>
<dbReference type="RefSeq" id="WP_097653152.1">
    <property type="nucleotide sequence ID" value="NZ_LYXE01000090.1"/>
</dbReference>
<evidence type="ECO:0000256" key="1">
    <source>
        <dbReference type="SAM" id="MobiDB-lite"/>
    </source>
</evidence>
<comment type="caution">
    <text evidence="2">The sequence shown here is derived from an EMBL/GenBank/DDBJ whole genome shotgun (WGS) entry which is preliminary data.</text>
</comment>